<dbReference type="SMART" id="SM00292">
    <property type="entry name" value="BRCT"/>
    <property type="match status" value="3"/>
</dbReference>
<dbReference type="InterPro" id="IPR001357">
    <property type="entry name" value="BRCT_dom"/>
</dbReference>
<dbReference type="EnsemblMetazoa" id="MDOA004676-RA">
    <property type="protein sequence ID" value="MDOA004676-PA"/>
    <property type="gene ID" value="MDOA004676"/>
</dbReference>
<organism evidence="3">
    <name type="scientific">Musca domestica</name>
    <name type="common">House fly</name>
    <dbReference type="NCBI Taxonomy" id="7370"/>
    <lineage>
        <taxon>Eukaryota</taxon>
        <taxon>Metazoa</taxon>
        <taxon>Ecdysozoa</taxon>
        <taxon>Arthropoda</taxon>
        <taxon>Hexapoda</taxon>
        <taxon>Insecta</taxon>
        <taxon>Pterygota</taxon>
        <taxon>Neoptera</taxon>
        <taxon>Endopterygota</taxon>
        <taxon>Diptera</taxon>
        <taxon>Brachycera</taxon>
        <taxon>Muscomorpha</taxon>
        <taxon>Muscoidea</taxon>
        <taxon>Muscidae</taxon>
        <taxon>Musca</taxon>
    </lineage>
</organism>
<reference evidence="5" key="2">
    <citation type="submission" date="2025-04" db="UniProtKB">
        <authorList>
            <consortium name="RefSeq"/>
        </authorList>
    </citation>
    <scope>IDENTIFICATION</scope>
    <source>
        <strain evidence="5">Aabys</strain>
    </source>
</reference>
<dbReference type="PROSITE" id="PS50172">
    <property type="entry name" value="BRCT"/>
    <property type="match status" value="3"/>
</dbReference>
<evidence type="ECO:0000313" key="3">
    <source>
        <dbReference type="EnsemblMetazoa" id="MDOA004676-PA"/>
    </source>
</evidence>
<dbReference type="eggNOG" id="KOG4362">
    <property type="taxonomic scope" value="Eukaryota"/>
</dbReference>
<feature type="region of interest" description="Disordered" evidence="1">
    <location>
        <begin position="26"/>
        <end position="56"/>
    </location>
</feature>
<feature type="region of interest" description="Disordered" evidence="1">
    <location>
        <begin position="801"/>
        <end position="820"/>
    </location>
</feature>
<feature type="domain" description="BRCT" evidence="2">
    <location>
        <begin position="1126"/>
        <end position="1181"/>
    </location>
</feature>
<dbReference type="OrthoDB" id="2384350at2759"/>
<feature type="compositionally biased region" description="Low complexity" evidence="1">
    <location>
        <begin position="78"/>
        <end position="96"/>
    </location>
</feature>
<dbReference type="VEuPathDB" id="VectorBase:MDOMA2_021094"/>
<keyword evidence="4" id="KW-1185">Reference proteome</keyword>
<evidence type="ECO:0000313" key="4">
    <source>
        <dbReference type="Proteomes" id="UP001652621"/>
    </source>
</evidence>
<dbReference type="Pfam" id="PF00533">
    <property type="entry name" value="BRCT"/>
    <property type="match status" value="1"/>
</dbReference>
<dbReference type="CDD" id="cd17716">
    <property type="entry name" value="BRCT_microcephalin_rpt1"/>
    <property type="match status" value="1"/>
</dbReference>
<protein>
    <submittedName>
        <fullName evidence="5">Uncharacterized protein LOC101900025</fullName>
    </submittedName>
</protein>
<dbReference type="VEuPathDB" id="VectorBase:MDOA004676"/>
<dbReference type="CDD" id="cd17736">
    <property type="entry name" value="BRCT_microcephalin_rpt2"/>
    <property type="match status" value="1"/>
</dbReference>
<dbReference type="KEGG" id="mde:101900025"/>
<accession>A0A1I8MGK2</accession>
<reference evidence="3" key="1">
    <citation type="submission" date="2020-05" db="UniProtKB">
        <authorList>
            <consortium name="EnsemblMetazoa"/>
        </authorList>
    </citation>
    <scope>IDENTIFICATION</scope>
    <source>
        <strain evidence="3">Aabys</strain>
    </source>
</reference>
<evidence type="ECO:0000259" key="2">
    <source>
        <dbReference type="PROSITE" id="PS50172"/>
    </source>
</evidence>
<dbReference type="RefSeq" id="XP_005181520.1">
    <property type="nucleotide sequence ID" value="XM_005181463.3"/>
</dbReference>
<feature type="region of interest" description="Disordered" evidence="1">
    <location>
        <begin position="604"/>
        <end position="723"/>
    </location>
</feature>
<dbReference type="Gene3D" id="3.40.50.10190">
    <property type="entry name" value="BRCT domain"/>
    <property type="match status" value="3"/>
</dbReference>
<feature type="compositionally biased region" description="Polar residues" evidence="1">
    <location>
        <begin position="619"/>
        <end position="634"/>
    </location>
</feature>
<feature type="region of interest" description="Disordered" evidence="1">
    <location>
        <begin position="76"/>
        <end position="101"/>
    </location>
</feature>
<gene>
    <name evidence="3" type="primary">101900025</name>
    <name evidence="5" type="synonym">LOC101900025</name>
</gene>
<feature type="region of interest" description="Disordered" evidence="1">
    <location>
        <begin position="365"/>
        <end position="413"/>
    </location>
</feature>
<feature type="compositionally biased region" description="Polar residues" evidence="1">
    <location>
        <begin position="699"/>
        <end position="716"/>
    </location>
</feature>
<sequence>MDRFVTRAPTWKTVSYGSVVAQANNRSANSKYPSSASQQLKKPLQQKQLGENGIKPSQDFAGRLVDIFKPSTANHETLNINGNSNDSGLSSASSISPPQHQMEENMSNVVHMKTPTKNKCLGKLGDYVDGREEKENDTYMTLNRTPKSTKKAIESCKVAAGLKENTPSKQLPQTPKVNKPITTTKTNTEKVTPSNNPMLMARIQRDLNSPSASVRVRALKAITSPTKSPYTHFDVPEAEQSLNFSAVQDPPDIKEVMRNVVVYVEVRSGEDNRSDGVRKVIEALGARVNLKLLRDTTHVVFKDGLMSTFKKAQQWGIPIVSILWIEACKTKNRICDPKDYPISNLDRYENPELYTKMKRYKCMQPDSESSISRKGGSAQRDLTPTQKTAAGANKKNSTMIGGTPTGRSSAKKKTDISQYFKKLDNSVMTTPITSVLTKKADSQVARAESPATQLLNRINANIYTPLMQAKTTTISKQITITTSATIRNVECFDEESRESTVASTNGDILKTQKVKKALDFFESSPDVPTGDAIDNTTTGVLPTPRTRRRSSILAVTNNNNETTLASEDVATATPSKITRRRSITTAATIAAVDQESQSSAVANLMKTPNGKNPRRRTTIHTPKNMTMETPSKNKPIQPITEEEEGHSEEVPNSSIDSSAVKARRTLHVSKTMEVSERTISSSNNAIKENQPKSNRRRTINSYAPKNNHTSPPNNSGRLDLSNVATRRPTCYSVKSMETSSIQCDNNSKEEIGGKLEKTIELTNQIFNALMNKNAPTEKAAVNTSKANVTNRRRTLYTPKKVSDSTFPQSRPSESLSSISPMASNMHGKVVACSTLLESAENPPTKLMETPPANSTTGKLLEETTECATPLIFSSTRLPGNKRRTLFDVSMDIITQRLQCINQTARRSLAPATTADLNGDVKSCDIPSSEIVDIRKGGGIAVSTDGENSSNSQRSSTESDNQNISISSTTENIDSGSTPTVNKKRKLFVPNEVLTPPPVLTATSKLNTSINSTPSIQRTLATAASEQKKRRRTLLPLTQTIISSSSSTSDLLSADSSPPAMLKRRSTLDFEQIKKYQNKLSRKNQDADASNDGGKSKKTPGLVYTNMHSEQIDVIKEVVNKLSVFNLEQHVTDNTTHLVSLEPRRTMNLLRAISRGLWVVDYNWILDSQKAGEWLAEEPYELKDFSRAVEICRSERQAFGERYKCELFRELGAFYISLRCYPVTKNDLCELITLCGGRVALSRNKARYIIGDTNPSLPDKIYVTPYWVLDSISQMQIMKIQKYLCPKPGEEMPLPTSPVVVQAAAQIET</sequence>
<feature type="domain" description="BRCT" evidence="2">
    <location>
        <begin position="252"/>
        <end position="342"/>
    </location>
</feature>
<dbReference type="PANTHER" id="PTHR14625:SF3">
    <property type="entry name" value="MICROCEPHALIN"/>
    <property type="match status" value="1"/>
</dbReference>
<dbReference type="PANTHER" id="PTHR14625">
    <property type="entry name" value="MICROCEPHALIN"/>
    <property type="match status" value="1"/>
</dbReference>
<dbReference type="Proteomes" id="UP001652621">
    <property type="component" value="Unplaced"/>
</dbReference>
<feature type="region of interest" description="Disordered" evidence="1">
    <location>
        <begin position="1078"/>
        <end position="1101"/>
    </location>
</feature>
<feature type="compositionally biased region" description="Low complexity" evidence="1">
    <location>
        <begin position="38"/>
        <end position="49"/>
    </location>
</feature>
<evidence type="ECO:0000313" key="5">
    <source>
        <dbReference type="RefSeq" id="XP_005181520.1"/>
    </source>
</evidence>
<dbReference type="InterPro" id="IPR022047">
    <property type="entry name" value="Microcephalin-like"/>
</dbReference>
<dbReference type="GO" id="GO:0000278">
    <property type="term" value="P:mitotic cell cycle"/>
    <property type="evidence" value="ECO:0007669"/>
    <property type="project" value="TreeGrafter"/>
</dbReference>
<evidence type="ECO:0000256" key="1">
    <source>
        <dbReference type="SAM" id="MobiDB-lite"/>
    </source>
</evidence>
<feature type="compositionally biased region" description="Low complexity" evidence="1">
    <location>
        <begin position="807"/>
        <end position="820"/>
    </location>
</feature>
<dbReference type="GeneID" id="101900025"/>
<feature type="domain" description="BRCT" evidence="2">
    <location>
        <begin position="1202"/>
        <end position="1284"/>
    </location>
</feature>
<feature type="compositionally biased region" description="Polar residues" evidence="1">
    <location>
        <begin position="380"/>
        <end position="408"/>
    </location>
</feature>
<feature type="compositionally biased region" description="Low complexity" evidence="1">
    <location>
        <begin position="947"/>
        <end position="960"/>
    </location>
</feature>
<dbReference type="SUPFAM" id="SSF52113">
    <property type="entry name" value="BRCT domain"/>
    <property type="match status" value="3"/>
</dbReference>
<dbReference type="Pfam" id="PF12738">
    <property type="entry name" value="PTCB-BRCT"/>
    <property type="match status" value="1"/>
</dbReference>
<feature type="region of interest" description="Disordered" evidence="1">
    <location>
        <begin position="938"/>
        <end position="983"/>
    </location>
</feature>
<dbReference type="CDD" id="cd17751">
    <property type="entry name" value="BRCT_microcephalin_rpt3"/>
    <property type="match status" value="1"/>
</dbReference>
<feature type="compositionally biased region" description="Polar residues" evidence="1">
    <location>
        <begin position="677"/>
        <end position="687"/>
    </location>
</feature>
<dbReference type="STRING" id="7370.A0A1I8MGK2"/>
<proteinExistence type="predicted"/>
<feature type="compositionally biased region" description="Polar residues" evidence="1">
    <location>
        <begin position="961"/>
        <end position="980"/>
    </location>
</feature>
<dbReference type="InterPro" id="IPR036420">
    <property type="entry name" value="BRCT_dom_sf"/>
</dbReference>
<name>A0A1I8MGK2_MUSDO</name>
<feature type="compositionally biased region" description="Polar residues" evidence="1">
    <location>
        <begin position="26"/>
        <end position="37"/>
    </location>
</feature>